<keyword evidence="2" id="KW-0238">DNA-binding</keyword>
<evidence type="ECO:0000256" key="1">
    <source>
        <dbReference type="ARBA" id="ARBA00023015"/>
    </source>
</evidence>
<dbReference type="PANTHER" id="PTHR47894">
    <property type="entry name" value="HTH-TYPE TRANSCRIPTIONAL REGULATOR GADX"/>
    <property type="match status" value="1"/>
</dbReference>
<dbReference type="SMART" id="SM00342">
    <property type="entry name" value="HTH_ARAC"/>
    <property type="match status" value="1"/>
</dbReference>
<dbReference type="PANTHER" id="PTHR47894:SF4">
    <property type="entry name" value="HTH-TYPE TRANSCRIPTIONAL REGULATOR GADX"/>
    <property type="match status" value="1"/>
</dbReference>
<accession>A0ABN0TWN5</accession>
<evidence type="ECO:0000256" key="3">
    <source>
        <dbReference type="ARBA" id="ARBA00023163"/>
    </source>
</evidence>
<evidence type="ECO:0000256" key="2">
    <source>
        <dbReference type="ARBA" id="ARBA00023125"/>
    </source>
</evidence>
<keyword evidence="6" id="KW-1185">Reference proteome</keyword>
<dbReference type="Proteomes" id="UP001500416">
    <property type="component" value="Unassembled WGS sequence"/>
</dbReference>
<evidence type="ECO:0000259" key="4">
    <source>
        <dbReference type="PROSITE" id="PS01124"/>
    </source>
</evidence>
<reference evidence="5 6" key="1">
    <citation type="journal article" date="2019" name="Int. J. Syst. Evol. Microbiol.">
        <title>The Global Catalogue of Microorganisms (GCM) 10K type strain sequencing project: providing services to taxonomists for standard genome sequencing and annotation.</title>
        <authorList>
            <consortium name="The Broad Institute Genomics Platform"/>
            <consortium name="The Broad Institute Genome Sequencing Center for Infectious Disease"/>
            <person name="Wu L."/>
            <person name="Ma J."/>
        </authorList>
    </citation>
    <scope>NUCLEOTIDE SEQUENCE [LARGE SCALE GENOMIC DNA]</scope>
    <source>
        <strain evidence="5 6">JCM 3380</strain>
    </source>
</reference>
<feature type="domain" description="HTH araC/xylS-type" evidence="4">
    <location>
        <begin position="238"/>
        <end position="336"/>
    </location>
</feature>
<evidence type="ECO:0000313" key="6">
    <source>
        <dbReference type="Proteomes" id="UP001500416"/>
    </source>
</evidence>
<dbReference type="InterPro" id="IPR009057">
    <property type="entry name" value="Homeodomain-like_sf"/>
</dbReference>
<comment type="caution">
    <text evidence="5">The sequence shown here is derived from an EMBL/GenBank/DDBJ whole genome shotgun (WGS) entry which is preliminary data.</text>
</comment>
<keyword evidence="1" id="KW-0805">Transcription regulation</keyword>
<dbReference type="InterPro" id="IPR032687">
    <property type="entry name" value="AraC-type_N"/>
</dbReference>
<keyword evidence="3" id="KW-0804">Transcription</keyword>
<organism evidence="5 6">
    <name type="scientific">Saccharothrix mutabilis subsp. mutabilis</name>
    <dbReference type="NCBI Taxonomy" id="66855"/>
    <lineage>
        <taxon>Bacteria</taxon>
        <taxon>Bacillati</taxon>
        <taxon>Actinomycetota</taxon>
        <taxon>Actinomycetes</taxon>
        <taxon>Pseudonocardiales</taxon>
        <taxon>Pseudonocardiaceae</taxon>
        <taxon>Saccharothrix</taxon>
    </lineage>
</organism>
<dbReference type="Gene3D" id="1.10.10.60">
    <property type="entry name" value="Homeodomain-like"/>
    <property type="match status" value="1"/>
</dbReference>
<dbReference type="InterPro" id="IPR018060">
    <property type="entry name" value="HTH_AraC"/>
</dbReference>
<proteinExistence type="predicted"/>
<dbReference type="Pfam" id="PF12625">
    <property type="entry name" value="Arabinose_bd"/>
    <property type="match status" value="1"/>
</dbReference>
<gene>
    <name evidence="5" type="ORF">GCM10010492_33260</name>
</gene>
<evidence type="ECO:0000313" key="5">
    <source>
        <dbReference type="EMBL" id="GAA0231939.1"/>
    </source>
</evidence>
<protein>
    <submittedName>
        <fullName evidence="5">AraC family transcriptional regulator</fullName>
    </submittedName>
</protein>
<dbReference type="PROSITE" id="PS01124">
    <property type="entry name" value="HTH_ARAC_FAMILY_2"/>
    <property type="match status" value="1"/>
</dbReference>
<dbReference type="EMBL" id="BAAABU010000006">
    <property type="protein sequence ID" value="GAA0231939.1"/>
    <property type="molecule type" value="Genomic_DNA"/>
</dbReference>
<dbReference type="SUPFAM" id="SSF46689">
    <property type="entry name" value="Homeodomain-like"/>
    <property type="match status" value="1"/>
</dbReference>
<name>A0ABN0TWN5_9PSEU</name>
<sequence>MTLDDMSVVRSAGLRGFRATVAELGGHADDYAAAAGLPTAALDVDDLLVSDRSVVAVLEIAAEALRCPDLGLRVASRQDFGMLGPLALAIRNSPTVADALECTSRYLFVHARSLSLTMEDDPYGARGVAALRYGQPPWLPVSVQATDLGLGFLHRAIRFLVGGSYGLRSVELPYTPVSLGVYEEFFGTTVHTGRSAPMLRVPRSLAAQPLAGGDERVWRLALAFLAEQTAGEGASLALRVRGVVVQSLGTVPPEVGAVARLVNVHPRTLQRRLAAEGTTFAEILDDVRRQAALRYLTTTDMPMSQVAGMLGLSEQSALSRCCRRWWDSTPSAVRRDGVPLSS</sequence>
<dbReference type="Pfam" id="PF12833">
    <property type="entry name" value="HTH_18"/>
    <property type="match status" value="1"/>
</dbReference>